<reference evidence="3 5" key="2">
    <citation type="submission" date="2019-03" db="EMBL/GenBank/DDBJ databases">
        <title>Genomic Encyclopedia of Type Strains, Phase IV (KMG-IV): sequencing the most valuable type-strain genomes for metagenomic binning, comparative biology and taxonomic classification.</title>
        <authorList>
            <person name="Goeker M."/>
        </authorList>
    </citation>
    <scope>NUCLEOTIDE SEQUENCE [LARGE SCALE GENOMIC DNA]</scope>
    <source>
        <strain evidence="3 5">DSM 17481</strain>
    </source>
</reference>
<feature type="transmembrane region" description="Helical" evidence="1">
    <location>
        <begin position="81"/>
        <end position="100"/>
    </location>
</feature>
<dbReference type="EMBL" id="UGSQ01000003">
    <property type="protein sequence ID" value="SUB26155.1"/>
    <property type="molecule type" value="Genomic_DNA"/>
</dbReference>
<feature type="transmembrane region" description="Helical" evidence="1">
    <location>
        <begin position="361"/>
        <end position="378"/>
    </location>
</feature>
<proteinExistence type="predicted"/>
<sequence length="395" mass="45075">MSALVNLFYLYDPWLFHFFRMAFFVGGISLIYLAYQVVKKRRPQGIFIPLDSLIIIIALITLSAIPILVHQTQDYSVLLQYSKTLILFIFAIGIYNIFYFNNNGKALLIRDLKIGIIVQWIVGVTALMGIGLMAELALSTNIVLPRFYGSEQEYRLYNITSSAFFQLSAFYILLLHFLLAYNKAHNQLSAVYLFLILCIGLISGRTFLLLSIVSIAIYFKWKYLPALGLFGLLCLSLAIYYPKNPYVAHALEPLINLINHQGLSSSSTDTLMKRHLFIPELKQILWGDGRYIMPNGKYYGLTDSGFLRQLLYGGIGYLSVCFLFTAYFVRKVALNWFNGSWLFILSTLFILSVLNIKADTYAFPGIMLVLLMLLSLFGQQGKNLFLFRKEGKQNV</sequence>
<evidence type="ECO:0000256" key="1">
    <source>
        <dbReference type="SAM" id="Phobius"/>
    </source>
</evidence>
<keyword evidence="1" id="KW-1133">Transmembrane helix</keyword>
<evidence type="ECO:0000313" key="4">
    <source>
        <dbReference type="Proteomes" id="UP000255113"/>
    </source>
</evidence>
<feature type="transmembrane region" description="Helical" evidence="1">
    <location>
        <begin position="112"/>
        <end position="134"/>
    </location>
</feature>
<reference evidence="2 4" key="1">
    <citation type="submission" date="2018-06" db="EMBL/GenBank/DDBJ databases">
        <authorList>
            <consortium name="Pathogen Informatics"/>
            <person name="Doyle S."/>
        </authorList>
    </citation>
    <scope>NUCLEOTIDE SEQUENCE [LARGE SCALE GENOMIC DNA]</scope>
    <source>
        <strain evidence="2 4">NCTC11188</strain>
    </source>
</reference>
<dbReference type="Proteomes" id="UP000294683">
    <property type="component" value="Unassembled WGS sequence"/>
</dbReference>
<protein>
    <submittedName>
        <fullName evidence="2">Membrane protein</fullName>
    </submittedName>
</protein>
<feature type="transmembrane region" description="Helical" evidence="1">
    <location>
        <begin position="14"/>
        <end position="35"/>
    </location>
</feature>
<dbReference type="RefSeq" id="WP_103852610.1">
    <property type="nucleotide sequence ID" value="NZ_PQVJ01000001.1"/>
</dbReference>
<feature type="transmembrane region" description="Helical" evidence="1">
    <location>
        <begin position="154"/>
        <end position="179"/>
    </location>
</feature>
<dbReference type="Proteomes" id="UP000255113">
    <property type="component" value="Unassembled WGS sequence"/>
</dbReference>
<dbReference type="EMBL" id="SNXJ01000005">
    <property type="protein sequence ID" value="TDP28465.1"/>
    <property type="molecule type" value="Genomic_DNA"/>
</dbReference>
<organism evidence="2 4">
    <name type="scientific">Avibacterium gallinarum</name>
    <name type="common">Pasteurella gallinarum</name>
    <dbReference type="NCBI Taxonomy" id="755"/>
    <lineage>
        <taxon>Bacteria</taxon>
        <taxon>Pseudomonadati</taxon>
        <taxon>Pseudomonadota</taxon>
        <taxon>Gammaproteobacteria</taxon>
        <taxon>Pasteurellales</taxon>
        <taxon>Pasteurellaceae</taxon>
        <taxon>Avibacterium</taxon>
    </lineage>
</organism>
<name>A0A379AUZ5_AVIGA</name>
<keyword evidence="5" id="KW-1185">Reference proteome</keyword>
<feature type="transmembrane region" description="Helical" evidence="1">
    <location>
        <begin position="47"/>
        <end position="69"/>
    </location>
</feature>
<feature type="transmembrane region" description="Helical" evidence="1">
    <location>
        <begin position="223"/>
        <end position="241"/>
    </location>
</feature>
<feature type="transmembrane region" description="Helical" evidence="1">
    <location>
        <begin position="310"/>
        <end position="329"/>
    </location>
</feature>
<dbReference type="AlphaFoldDB" id="A0A379AUZ5"/>
<keyword evidence="1" id="KW-0812">Transmembrane</keyword>
<evidence type="ECO:0000313" key="5">
    <source>
        <dbReference type="Proteomes" id="UP000294683"/>
    </source>
</evidence>
<evidence type="ECO:0000313" key="3">
    <source>
        <dbReference type="EMBL" id="TDP28465.1"/>
    </source>
</evidence>
<feature type="transmembrane region" description="Helical" evidence="1">
    <location>
        <begin position="191"/>
        <end position="217"/>
    </location>
</feature>
<keyword evidence="1" id="KW-0472">Membrane</keyword>
<evidence type="ECO:0000313" key="2">
    <source>
        <dbReference type="EMBL" id="SUB26155.1"/>
    </source>
</evidence>
<feature type="transmembrane region" description="Helical" evidence="1">
    <location>
        <begin position="335"/>
        <end position="354"/>
    </location>
</feature>
<accession>A0A379AUZ5</accession>
<gene>
    <name evidence="3" type="ORF">EV689_1055</name>
    <name evidence="2" type="ORF">NCTC11188_00491</name>
</gene>